<dbReference type="PANTHER" id="PTHR43248:SF29">
    <property type="entry name" value="TRIPEPTIDYL AMINOPEPTIDASE"/>
    <property type="match status" value="1"/>
</dbReference>
<organism evidence="8 9">
    <name type="scientific">Dietzia lutea</name>
    <dbReference type="NCBI Taxonomy" id="546160"/>
    <lineage>
        <taxon>Bacteria</taxon>
        <taxon>Bacillati</taxon>
        <taxon>Actinomycetota</taxon>
        <taxon>Actinomycetes</taxon>
        <taxon>Mycobacteriales</taxon>
        <taxon>Dietziaceae</taxon>
        <taxon>Dietzia</taxon>
    </lineage>
</organism>
<keyword evidence="9" id="KW-1185">Reference proteome</keyword>
<keyword evidence="5" id="KW-0812">Transmembrane</keyword>
<dbReference type="InterPro" id="IPR013595">
    <property type="entry name" value="Pept_S33_TAP-like_C"/>
</dbReference>
<dbReference type="Proteomes" id="UP000244928">
    <property type="component" value="Chromosome"/>
</dbReference>
<evidence type="ECO:0000256" key="5">
    <source>
        <dbReference type="SAM" id="Phobius"/>
    </source>
</evidence>
<comment type="similarity">
    <text evidence="1">Belongs to the peptidase S33 family.</text>
</comment>
<keyword evidence="2" id="KW-0732">Signal</keyword>
<evidence type="ECO:0000256" key="1">
    <source>
        <dbReference type="ARBA" id="ARBA00010088"/>
    </source>
</evidence>
<proteinExistence type="inferred from homology"/>
<name>A0A2S1RCF9_9ACTN</name>
<dbReference type="EMBL" id="CP015449">
    <property type="protein sequence ID" value="AWH93983.1"/>
    <property type="molecule type" value="Genomic_DNA"/>
</dbReference>
<dbReference type="AlphaFoldDB" id="A0A2S1RCF9"/>
<feature type="domain" description="Peptidase S33 tripeptidyl aminopeptidase-like C-terminal" evidence="7">
    <location>
        <begin position="454"/>
        <end position="534"/>
    </location>
</feature>
<evidence type="ECO:0000313" key="8">
    <source>
        <dbReference type="EMBL" id="AWH93983.1"/>
    </source>
</evidence>
<feature type="transmembrane region" description="Helical" evidence="5">
    <location>
        <begin position="21"/>
        <end position="42"/>
    </location>
</feature>
<evidence type="ECO:0000259" key="6">
    <source>
        <dbReference type="Pfam" id="PF00561"/>
    </source>
</evidence>
<evidence type="ECO:0000256" key="2">
    <source>
        <dbReference type="ARBA" id="ARBA00022729"/>
    </source>
</evidence>
<feature type="region of interest" description="Disordered" evidence="4">
    <location>
        <begin position="601"/>
        <end position="651"/>
    </location>
</feature>
<dbReference type="SUPFAM" id="SSF53474">
    <property type="entry name" value="alpha/beta-Hydrolases"/>
    <property type="match status" value="1"/>
</dbReference>
<feature type="compositionally biased region" description="Low complexity" evidence="4">
    <location>
        <begin position="608"/>
        <end position="631"/>
    </location>
</feature>
<dbReference type="KEGG" id="dlu:A6035_13255"/>
<dbReference type="InterPro" id="IPR051601">
    <property type="entry name" value="Serine_prot/Carboxylest_S33"/>
</dbReference>
<accession>A0A2S1RCF9</accession>
<protein>
    <submittedName>
        <fullName evidence="8">Hydrolase</fullName>
    </submittedName>
</protein>
<evidence type="ECO:0000313" key="9">
    <source>
        <dbReference type="Proteomes" id="UP000244928"/>
    </source>
</evidence>
<keyword evidence="3 8" id="KW-0378">Hydrolase</keyword>
<dbReference type="InterPro" id="IPR000073">
    <property type="entry name" value="AB_hydrolase_1"/>
</dbReference>
<dbReference type="Pfam" id="PF08386">
    <property type="entry name" value="Abhydrolase_4"/>
    <property type="match status" value="1"/>
</dbReference>
<dbReference type="Gene3D" id="3.40.50.1820">
    <property type="entry name" value="alpha/beta hydrolase"/>
    <property type="match status" value="1"/>
</dbReference>
<dbReference type="GO" id="GO:0016787">
    <property type="term" value="F:hydrolase activity"/>
    <property type="evidence" value="ECO:0007669"/>
    <property type="project" value="UniProtKB-KW"/>
</dbReference>
<dbReference type="Pfam" id="PF00561">
    <property type="entry name" value="Abhydrolase_1"/>
    <property type="match status" value="1"/>
</dbReference>
<evidence type="ECO:0000256" key="3">
    <source>
        <dbReference type="ARBA" id="ARBA00022801"/>
    </source>
</evidence>
<gene>
    <name evidence="8" type="ORF">A6035_13255</name>
</gene>
<dbReference type="PANTHER" id="PTHR43248">
    <property type="entry name" value="2-SUCCINYL-6-HYDROXY-2,4-CYCLOHEXADIENE-1-CARBOXYLATE SYNTHASE"/>
    <property type="match status" value="1"/>
</dbReference>
<feature type="domain" description="AB hydrolase-1" evidence="6">
    <location>
        <begin position="169"/>
        <end position="260"/>
    </location>
</feature>
<reference evidence="8 9" key="1">
    <citation type="submission" date="2016-04" db="EMBL/GenBank/DDBJ databases">
        <title>Complete genome sequence of Dietzia lutea YIM 80766T, a strain isolated from desert soil in Egypt.</title>
        <authorList>
            <person name="Zhao J."/>
            <person name="Hu B."/>
            <person name="Geng S."/>
            <person name="Nie Y."/>
            <person name="Tang Y."/>
        </authorList>
    </citation>
    <scope>NUCLEOTIDE SEQUENCE [LARGE SCALE GENOMIC DNA]</scope>
    <source>
        <strain evidence="8 9">YIM 80766</strain>
    </source>
</reference>
<keyword evidence="5" id="KW-0472">Membrane</keyword>
<evidence type="ECO:0000256" key="4">
    <source>
        <dbReference type="SAM" id="MobiDB-lite"/>
    </source>
</evidence>
<sequence length="681" mass="71239">MRPIRRRDTYSTWNRGSVQPSSTFVGTTAVVGAIALLGTGVASATQVEWQDCTEMLGIEAEYVPAGLECGTVEVPVDYNAPDAAKTKVALTRIKASSGQARSTVFGNPGGPGNYALNFWNPAPDGSGPEGLYENHDLVAVQPRGLFGSNPMVCNVDFVGPNTVNALHDACYGTDPEYMASMTTENAARDMNAVREALELAEIDYVGVSYGTAIGTDFATLFPENTGRMVLDSNTHPDWRWSKQAEQGALAQERRVNDIFAWIAERDDYYGLGDTPLKVFHSWKWVTDQEVGGPANLTPPPAEARDLPVELRGTPVERPALDVINGTAPARARVEGFARAVALQGLTNNATTGLYDTTVGATYSEQAWPMLAHILKYYNDGGNIARVDYETVGLMLAAQENRSPVYRTDVEMNSIITCNETAAPSDQLGVMSAKVDKFTGGNRLTTRAAVEAAGDDCVGWEPVARTISPNGDALDEKPLVLHSENDAITPIAGAHRVVEALGGALVTVGGGDHGTFRTGNEAVDKLVMEFLRTGAATPGHVDGKPSPEPLPRWGEAERIAAAQQGMSAPVAGADDWYGTHRDAGAGAGVTDAAALGSVGAPATGSVGTPADAPAPATGSLGAPAAPAAAPAAVPAPAPLPSPQQLHQQAEKAVQDFAGQVDAAAKSLFAPFVPPAPPAQPQV</sequence>
<dbReference type="InterPro" id="IPR029058">
    <property type="entry name" value="AB_hydrolase_fold"/>
</dbReference>
<evidence type="ECO:0000259" key="7">
    <source>
        <dbReference type="Pfam" id="PF08386"/>
    </source>
</evidence>
<keyword evidence="5" id="KW-1133">Transmembrane helix</keyword>